<evidence type="ECO:0000256" key="6">
    <source>
        <dbReference type="SAM" id="Phobius"/>
    </source>
</evidence>
<evidence type="ECO:0000256" key="2">
    <source>
        <dbReference type="ARBA" id="ARBA00006824"/>
    </source>
</evidence>
<evidence type="ECO:0000256" key="5">
    <source>
        <dbReference type="ARBA" id="ARBA00023136"/>
    </source>
</evidence>
<keyword evidence="3 6" id="KW-0812">Transmembrane</keyword>
<dbReference type="EMBL" id="HBEW01002666">
    <property type="protein sequence ID" value="CAD8579290.1"/>
    <property type="molecule type" value="Transcribed_RNA"/>
</dbReference>
<sequence>MACCFAAASFSRASASSRRRSASSSPNARLSGFFPSSPRDALLDRERRDDFLCFLCFLLSEDFLCFLCRRRPLREPSSSEPSSSLGLELELPSRRRRRRRSRPLDPAPPVVIIVVVVVVRPRATLDAFDALGDVVTGAACYYVSDAIAQRATRKTHAVTRGDSCALPDDGAFARDDARRARYCIFGAFDGATSYAWYEFVDGAVPADASRSETATTLLKVAFDAVCYNPLWAAAFIVIMALLSNRGVAGAREDLKSDWRDLYVNNVLVWAPLNVGIYGVVPLDYRVLAMYVCNTAYVTCLSMWNERSETLLDSGETFSLPDVVARALPDDSRADWRAVTGCPRCEDARVVPCASCAEGVSNPVVLIDVDGRTRTTVPCAECMGTQRVSCPECTKVVADAGAGPTVQEVASR</sequence>
<keyword evidence="4 6" id="KW-1133">Transmembrane helix</keyword>
<dbReference type="GO" id="GO:0016020">
    <property type="term" value="C:membrane"/>
    <property type="evidence" value="ECO:0007669"/>
    <property type="project" value="UniProtKB-SubCell"/>
</dbReference>
<feature type="transmembrane region" description="Helical" evidence="6">
    <location>
        <begin position="262"/>
        <end position="280"/>
    </location>
</feature>
<feature type="transmembrane region" description="Helical" evidence="6">
    <location>
        <begin position="220"/>
        <end position="242"/>
    </location>
</feature>
<dbReference type="InterPro" id="IPR007248">
    <property type="entry name" value="Mpv17_PMP22"/>
</dbReference>
<reference evidence="7" key="1">
    <citation type="submission" date="2021-01" db="EMBL/GenBank/DDBJ databases">
        <authorList>
            <person name="Corre E."/>
            <person name="Pelletier E."/>
            <person name="Niang G."/>
            <person name="Scheremetjew M."/>
            <person name="Finn R."/>
            <person name="Kale V."/>
            <person name="Holt S."/>
            <person name="Cochrane G."/>
            <person name="Meng A."/>
            <person name="Brown T."/>
            <person name="Cohen L."/>
        </authorList>
    </citation>
    <scope>NUCLEOTIDE SEQUENCE</scope>
    <source>
        <strain evidence="7">Clade-D-RCC2572</strain>
    </source>
</reference>
<comment type="subcellular location">
    <subcellularLocation>
        <location evidence="1">Membrane</location>
        <topology evidence="1">Multi-pass membrane protein</topology>
    </subcellularLocation>
</comment>
<dbReference type="GO" id="GO:0005737">
    <property type="term" value="C:cytoplasm"/>
    <property type="evidence" value="ECO:0007669"/>
    <property type="project" value="TreeGrafter"/>
</dbReference>
<evidence type="ECO:0000256" key="4">
    <source>
        <dbReference type="ARBA" id="ARBA00022989"/>
    </source>
</evidence>
<evidence type="ECO:0000256" key="3">
    <source>
        <dbReference type="ARBA" id="ARBA00022692"/>
    </source>
</evidence>
<keyword evidence="5 6" id="KW-0472">Membrane</keyword>
<evidence type="ECO:0000313" key="7">
    <source>
        <dbReference type="EMBL" id="CAD8579290.1"/>
    </source>
</evidence>
<comment type="similarity">
    <text evidence="2">Belongs to the peroxisomal membrane protein PXMP2/4 family.</text>
</comment>
<protein>
    <submittedName>
        <fullName evidence="7">Uncharacterized protein</fullName>
    </submittedName>
</protein>
<evidence type="ECO:0000256" key="1">
    <source>
        <dbReference type="ARBA" id="ARBA00004141"/>
    </source>
</evidence>
<organism evidence="7">
    <name type="scientific">Ostreococcus mediterraneus</name>
    <dbReference type="NCBI Taxonomy" id="1486918"/>
    <lineage>
        <taxon>Eukaryota</taxon>
        <taxon>Viridiplantae</taxon>
        <taxon>Chlorophyta</taxon>
        <taxon>Mamiellophyceae</taxon>
        <taxon>Mamiellales</taxon>
        <taxon>Bathycoccaceae</taxon>
        <taxon>Ostreococcus</taxon>
    </lineage>
</organism>
<gene>
    <name evidence="7" type="ORF">OMED0929_LOCUS2186</name>
</gene>
<accession>A0A7S0PJZ6</accession>
<dbReference type="PANTHER" id="PTHR11266">
    <property type="entry name" value="PEROXISOMAL MEMBRANE PROTEIN 2, PXMP2 MPV17"/>
    <property type="match status" value="1"/>
</dbReference>
<proteinExistence type="inferred from homology"/>
<name>A0A7S0PJZ6_9CHLO</name>
<dbReference type="Pfam" id="PF04117">
    <property type="entry name" value="Mpv17_PMP22"/>
    <property type="match status" value="1"/>
</dbReference>
<dbReference type="AlphaFoldDB" id="A0A7S0PJZ6"/>
<dbReference type="PANTHER" id="PTHR11266:SF17">
    <property type="entry name" value="PROTEIN MPV17"/>
    <property type="match status" value="1"/>
</dbReference>